<dbReference type="Gene3D" id="3.40.50.960">
    <property type="entry name" value="Lumazine/riboflavin synthase"/>
    <property type="match status" value="1"/>
</dbReference>
<dbReference type="InterPro" id="IPR036467">
    <property type="entry name" value="LS/RS_sf"/>
</dbReference>
<evidence type="ECO:0000256" key="4">
    <source>
        <dbReference type="ARBA" id="ARBA00022619"/>
    </source>
</evidence>
<keyword evidence="4 7" id="KW-0686">Riboflavin biosynthesis</keyword>
<evidence type="ECO:0000256" key="3">
    <source>
        <dbReference type="ARBA" id="ARBA00012664"/>
    </source>
</evidence>
<keyword evidence="5 7" id="KW-0808">Transferase</keyword>
<protein>
    <recommendedName>
        <fullName evidence="3 7">6,7-dimethyl-8-ribityllumazine synthase</fullName>
        <shortName evidence="7">DMRL synthase</shortName>
        <shortName evidence="7">LS</shortName>
        <shortName evidence="7">Lumazine synthase</shortName>
        <ecNumber evidence="3 7">2.5.1.78</ecNumber>
    </recommendedName>
</protein>
<evidence type="ECO:0000256" key="5">
    <source>
        <dbReference type="ARBA" id="ARBA00022679"/>
    </source>
</evidence>
<feature type="binding site" evidence="7">
    <location>
        <position position="154"/>
    </location>
    <ligand>
        <name>(2S)-2-hydroxy-3-oxobutyl phosphate</name>
        <dbReference type="ChEBI" id="CHEBI:58830"/>
    </ligand>
</feature>
<feature type="binding site" evidence="7">
    <location>
        <position position="140"/>
    </location>
    <ligand>
        <name>5-amino-6-(D-ribitylamino)uracil</name>
        <dbReference type="ChEBI" id="CHEBI:15934"/>
    </ligand>
</feature>
<evidence type="ECO:0000313" key="8">
    <source>
        <dbReference type="EMBL" id="PSK91947.1"/>
    </source>
</evidence>
<dbReference type="Pfam" id="PF00885">
    <property type="entry name" value="DMRL_synthase"/>
    <property type="match status" value="1"/>
</dbReference>
<evidence type="ECO:0000256" key="6">
    <source>
        <dbReference type="ARBA" id="ARBA00048785"/>
    </source>
</evidence>
<comment type="pathway">
    <text evidence="1 7">Cofactor biosynthesis; riboflavin biosynthesis; riboflavin from 2-hydroxy-3-oxobutyl phosphate and 5-amino-6-(D-ribitylamino)uracil: step 1/2.</text>
</comment>
<sequence length="180" mass="19532">MPGDDRILTHLNTCPMAQSSDSNTLLDISALTQMKDTRVAIVATEWNDKIVAEQIAGAKRIAAQTGAVIAHEVLVPGSFEIPFACKAIWDNKENLSEAPEAIIAFGAVIRGGTPHFEYVCKAVTEGILQLNLMLPVPVIFGVLTLDTEEQAWERLGGVHGHKGEEAMIAALKMIRMKNEL</sequence>
<comment type="similarity">
    <text evidence="2 7">Belongs to the DMRL synthase family.</text>
</comment>
<dbReference type="PANTHER" id="PTHR21058">
    <property type="entry name" value="6,7-DIMETHYL-8-RIBITYLLUMAZINE SYNTHASE DMRL SYNTHASE LUMAZINE SYNTHASE"/>
    <property type="match status" value="1"/>
</dbReference>
<dbReference type="HAMAP" id="MF_00178">
    <property type="entry name" value="Lumazine_synth"/>
    <property type="match status" value="1"/>
</dbReference>
<feature type="binding site" evidence="7">
    <location>
        <begin position="112"/>
        <end position="113"/>
    </location>
    <ligand>
        <name>(2S)-2-hydroxy-3-oxobutyl phosphate</name>
        <dbReference type="ChEBI" id="CHEBI:58830"/>
    </ligand>
</feature>
<evidence type="ECO:0000256" key="1">
    <source>
        <dbReference type="ARBA" id="ARBA00004917"/>
    </source>
</evidence>
<dbReference type="PANTHER" id="PTHR21058:SF0">
    <property type="entry name" value="6,7-DIMETHYL-8-RIBITYLLUMAZINE SYNTHASE"/>
    <property type="match status" value="1"/>
</dbReference>
<comment type="caution">
    <text evidence="8">The sequence shown here is derived from an EMBL/GenBank/DDBJ whole genome shotgun (WGS) entry which is preliminary data.</text>
</comment>
<evidence type="ECO:0000256" key="7">
    <source>
        <dbReference type="HAMAP-Rule" id="MF_00178"/>
    </source>
</evidence>
<accession>A0A2P8D409</accession>
<dbReference type="GO" id="GO:0005829">
    <property type="term" value="C:cytosol"/>
    <property type="evidence" value="ECO:0007669"/>
    <property type="project" value="TreeGrafter"/>
</dbReference>
<dbReference type="GO" id="GO:0009349">
    <property type="term" value="C:riboflavin synthase complex"/>
    <property type="evidence" value="ECO:0007669"/>
    <property type="project" value="UniProtKB-UniRule"/>
</dbReference>
<reference evidence="8 9" key="1">
    <citation type="submission" date="2018-03" db="EMBL/GenBank/DDBJ databases">
        <title>Genomic Encyclopedia of Type Strains, Phase III (KMG-III): the genomes of soil and plant-associated and newly described type strains.</title>
        <authorList>
            <person name="Whitman W."/>
        </authorList>
    </citation>
    <scope>NUCLEOTIDE SEQUENCE [LARGE SCALE GENOMIC DNA]</scope>
    <source>
        <strain evidence="8 9">CGMCC 1.12700</strain>
    </source>
</reference>
<dbReference type="InterPro" id="IPR002180">
    <property type="entry name" value="LS/RS"/>
</dbReference>
<feature type="binding site" evidence="7">
    <location>
        <position position="46"/>
    </location>
    <ligand>
        <name>5-amino-6-(D-ribitylamino)uracil</name>
        <dbReference type="ChEBI" id="CHEBI:15934"/>
    </ligand>
</feature>
<feature type="binding site" evidence="7">
    <location>
        <begin position="78"/>
        <end position="80"/>
    </location>
    <ligand>
        <name>5-amino-6-(D-ribitylamino)uracil</name>
        <dbReference type="ChEBI" id="CHEBI:15934"/>
    </ligand>
</feature>
<dbReference type="GO" id="GO:0000906">
    <property type="term" value="F:6,7-dimethyl-8-ribityllumazine synthase activity"/>
    <property type="evidence" value="ECO:0007669"/>
    <property type="project" value="UniProtKB-UniRule"/>
</dbReference>
<dbReference type="InterPro" id="IPR034964">
    <property type="entry name" value="LS"/>
</dbReference>
<name>A0A2P8D409_9BACT</name>
<dbReference type="AlphaFoldDB" id="A0A2P8D409"/>
<dbReference type="UniPathway" id="UPA00275">
    <property type="reaction ID" value="UER00404"/>
</dbReference>
<evidence type="ECO:0000256" key="2">
    <source>
        <dbReference type="ARBA" id="ARBA00007424"/>
    </source>
</evidence>
<organism evidence="8 9">
    <name type="scientific">Taibaiella chishuiensis</name>
    <dbReference type="NCBI Taxonomy" id="1434707"/>
    <lineage>
        <taxon>Bacteria</taxon>
        <taxon>Pseudomonadati</taxon>
        <taxon>Bacteroidota</taxon>
        <taxon>Chitinophagia</taxon>
        <taxon>Chitinophagales</taxon>
        <taxon>Chitinophagaceae</taxon>
        <taxon>Taibaiella</taxon>
    </lineage>
</organism>
<dbReference type="NCBIfam" id="TIGR00114">
    <property type="entry name" value="lumazine-synth"/>
    <property type="match status" value="1"/>
</dbReference>
<keyword evidence="9" id="KW-1185">Reference proteome</keyword>
<proteinExistence type="inferred from homology"/>
<dbReference type="SUPFAM" id="SSF52121">
    <property type="entry name" value="Lumazine synthase"/>
    <property type="match status" value="1"/>
</dbReference>
<feature type="active site" description="Proton donor" evidence="7">
    <location>
        <position position="115"/>
    </location>
</feature>
<dbReference type="EC" id="2.5.1.78" evidence="3 7"/>
<comment type="catalytic activity">
    <reaction evidence="6 7">
        <text>(2S)-2-hydroxy-3-oxobutyl phosphate + 5-amino-6-(D-ribitylamino)uracil = 6,7-dimethyl-8-(1-D-ribityl)lumazine + phosphate + 2 H2O + H(+)</text>
        <dbReference type="Rhea" id="RHEA:26152"/>
        <dbReference type="ChEBI" id="CHEBI:15377"/>
        <dbReference type="ChEBI" id="CHEBI:15378"/>
        <dbReference type="ChEBI" id="CHEBI:15934"/>
        <dbReference type="ChEBI" id="CHEBI:43474"/>
        <dbReference type="ChEBI" id="CHEBI:58201"/>
        <dbReference type="ChEBI" id="CHEBI:58830"/>
        <dbReference type="EC" id="2.5.1.78"/>
    </reaction>
</comment>
<comment type="function">
    <text evidence="7">Catalyzes the formation of 6,7-dimethyl-8-ribityllumazine by condensation of 5-amino-6-(D-ribitylamino)uracil with 3,4-dihydroxy-2-butanone 4-phosphate. This is the penultimate step in the biosynthesis of riboflavin.</text>
</comment>
<feature type="binding site" evidence="7">
    <location>
        <begin position="107"/>
        <end position="109"/>
    </location>
    <ligand>
        <name>5-amino-6-(D-ribitylamino)uracil</name>
        <dbReference type="ChEBI" id="CHEBI:15934"/>
    </ligand>
</feature>
<gene>
    <name evidence="7" type="primary">ribH</name>
    <name evidence="8" type="ORF">B0I18_10441</name>
</gene>
<dbReference type="EMBL" id="PYGD01000004">
    <property type="protein sequence ID" value="PSK91947.1"/>
    <property type="molecule type" value="Genomic_DNA"/>
</dbReference>
<dbReference type="CDD" id="cd09209">
    <property type="entry name" value="Lumazine_synthase-I"/>
    <property type="match status" value="1"/>
</dbReference>
<evidence type="ECO:0000313" key="9">
    <source>
        <dbReference type="Proteomes" id="UP000240572"/>
    </source>
</evidence>
<dbReference type="Proteomes" id="UP000240572">
    <property type="component" value="Unassembled WGS sequence"/>
</dbReference>
<dbReference type="GO" id="GO:0009231">
    <property type="term" value="P:riboflavin biosynthetic process"/>
    <property type="evidence" value="ECO:0007669"/>
    <property type="project" value="UniProtKB-UniRule"/>
</dbReference>